<evidence type="ECO:0000313" key="1">
    <source>
        <dbReference type="EMBL" id="GGS30042.1"/>
    </source>
</evidence>
<dbReference type="Proteomes" id="UP000660680">
    <property type="component" value="Unassembled WGS sequence"/>
</dbReference>
<dbReference type="AlphaFoldDB" id="A0A918GDJ1"/>
<dbReference type="RefSeq" id="WP_189210526.1">
    <property type="nucleotide sequence ID" value="NZ_BMRB01000002.1"/>
</dbReference>
<keyword evidence="2" id="KW-1185">Reference proteome</keyword>
<evidence type="ECO:0000313" key="2">
    <source>
        <dbReference type="Proteomes" id="UP000660680"/>
    </source>
</evidence>
<sequence length="313" mass="33791">MTDQRWILAFDASCGKCRELSDVVRRACEGKLEVLALTDPDVVRWRTAALGPNPRWAPTLLRVRGERVRAWTGPAMALPLVRWLGVRSTVRVLQAIGEAREAAGGATEGMGRKQFLRLGAGAVAAAAILVAGRTPAFGASEADAAKAWAAANRSRLPQTYAEMVRHTVTYRRAIFAELPAAVRSAMWVEHIDKWARARGGLTQAQADIVAAVRKIAATESTFRLPASPEVLDALLGIKERAIAEFGHADAFRLLAALGPDDPQSLLAPKCACNLWDDWCSNETSCIAIQGDCERTSSGCGDLWLAPCNGRCFN</sequence>
<proteinExistence type="predicted"/>
<comment type="caution">
    <text evidence="1">The sequence shown here is derived from an EMBL/GenBank/DDBJ whole genome shotgun (WGS) entry which is preliminary data.</text>
</comment>
<gene>
    <name evidence="1" type="ORF">GCM10010171_24350</name>
</gene>
<reference evidence="1" key="1">
    <citation type="journal article" date="2014" name="Int. J. Syst. Evol. Microbiol.">
        <title>Complete genome sequence of Corynebacterium casei LMG S-19264T (=DSM 44701T), isolated from a smear-ripened cheese.</title>
        <authorList>
            <consortium name="US DOE Joint Genome Institute (JGI-PGF)"/>
            <person name="Walter F."/>
            <person name="Albersmeier A."/>
            <person name="Kalinowski J."/>
            <person name="Ruckert C."/>
        </authorList>
    </citation>
    <scope>NUCLEOTIDE SEQUENCE</scope>
    <source>
        <strain evidence="1">JCM 3276</strain>
    </source>
</reference>
<dbReference type="NCBIfam" id="NF033852">
    <property type="entry name" value="fulvocin_rel"/>
    <property type="match status" value="1"/>
</dbReference>
<name>A0A918GDJ1_9PSEU</name>
<accession>A0A918GDJ1</accession>
<protein>
    <submittedName>
        <fullName evidence="1">Uncharacterized protein</fullName>
    </submittedName>
</protein>
<organism evidence="1 2">
    <name type="scientific">Actinokineospora fastidiosa</name>
    <dbReference type="NCBI Taxonomy" id="1816"/>
    <lineage>
        <taxon>Bacteria</taxon>
        <taxon>Bacillati</taxon>
        <taxon>Actinomycetota</taxon>
        <taxon>Actinomycetes</taxon>
        <taxon>Pseudonocardiales</taxon>
        <taxon>Pseudonocardiaceae</taxon>
        <taxon>Actinokineospora</taxon>
    </lineage>
</organism>
<reference evidence="1" key="2">
    <citation type="submission" date="2020-09" db="EMBL/GenBank/DDBJ databases">
        <authorList>
            <person name="Sun Q."/>
            <person name="Ohkuma M."/>
        </authorList>
    </citation>
    <scope>NUCLEOTIDE SEQUENCE</scope>
    <source>
        <strain evidence="1">JCM 3276</strain>
    </source>
</reference>
<dbReference type="EMBL" id="BMRB01000002">
    <property type="protein sequence ID" value="GGS30042.1"/>
    <property type="molecule type" value="Genomic_DNA"/>
</dbReference>